<sequence length="336" mass="37147">MSQSPVNSHSSSQHRVAVIQAGTSLFDTPRTLERMSALCEEARQNSVELAVFPEAYVGGYPKGLDFGARVGTRSEAGRDDYLRYWKSAIEVPGPECRTIGSFAAKMKAYLVTGIIERDKGSLYCAVLFFGPDGSLLGKRRKLMPTASERLIWGQGDGATLPVFKTQIGNIGAAICWENYLPLLRQTYYNKGINIWCAPTVDEREIWQTSMRHIAYEGRTFVLSACQYMTRTDAPEDYDCLQGNDPNTVLIKGGSVIFDPMGNRLTDPVLDREAVIWADIDTDQCIRGRYDLDVAGHYARPDVFSLHVNETAFPSHAPISVPESDTPPNPVEGDPAP</sequence>
<dbReference type="Gene3D" id="3.60.110.10">
    <property type="entry name" value="Carbon-nitrogen hydrolase"/>
    <property type="match status" value="1"/>
</dbReference>
<evidence type="ECO:0000256" key="1">
    <source>
        <dbReference type="ARBA" id="ARBA00008129"/>
    </source>
</evidence>
<feature type="domain" description="CN hydrolase" evidence="3">
    <location>
        <begin position="14"/>
        <end position="281"/>
    </location>
</feature>
<comment type="caution">
    <text evidence="4">The sequence shown here is derived from an EMBL/GenBank/DDBJ whole genome shotgun (WGS) entry which is preliminary data.</text>
</comment>
<dbReference type="AlphaFoldDB" id="A0A367XAT5"/>
<evidence type="ECO:0000256" key="2">
    <source>
        <dbReference type="SAM" id="MobiDB-lite"/>
    </source>
</evidence>
<proteinExistence type="inferred from homology"/>
<protein>
    <submittedName>
        <fullName evidence="4">Nitrilase</fullName>
    </submittedName>
</protein>
<evidence type="ECO:0000259" key="3">
    <source>
        <dbReference type="PROSITE" id="PS50263"/>
    </source>
</evidence>
<feature type="compositionally biased region" description="Pro residues" evidence="2">
    <location>
        <begin position="324"/>
        <end position="336"/>
    </location>
</feature>
<gene>
    <name evidence="4" type="ORF">TH25_11660</name>
</gene>
<reference evidence="4 5" key="1">
    <citation type="submission" date="2014-07" db="EMBL/GenBank/DDBJ databases">
        <title>Draft genome sequence of Thalassospira profundimaris S25-3-2.</title>
        <authorList>
            <person name="Lai Q."/>
            <person name="Shao Z."/>
        </authorList>
    </citation>
    <scope>NUCLEOTIDE SEQUENCE [LARGE SCALE GENOMIC DNA]</scope>
    <source>
        <strain evidence="4 5">S25-3-2</strain>
    </source>
</reference>
<evidence type="ECO:0000313" key="5">
    <source>
        <dbReference type="Proteomes" id="UP000252517"/>
    </source>
</evidence>
<dbReference type="PANTHER" id="PTHR46044:SF1">
    <property type="entry name" value="CN HYDROLASE DOMAIN-CONTAINING PROTEIN"/>
    <property type="match status" value="1"/>
</dbReference>
<dbReference type="InterPro" id="IPR044149">
    <property type="entry name" value="Nitrilases_CHs"/>
</dbReference>
<dbReference type="EMBL" id="JPWH01000008">
    <property type="protein sequence ID" value="RCK50260.1"/>
    <property type="molecule type" value="Genomic_DNA"/>
</dbReference>
<dbReference type="PROSITE" id="PS00921">
    <property type="entry name" value="NITRIL_CHT_2"/>
    <property type="match status" value="1"/>
</dbReference>
<dbReference type="PANTHER" id="PTHR46044">
    <property type="entry name" value="NITRILASE"/>
    <property type="match status" value="1"/>
</dbReference>
<name>A0A367XAT5_9PROT</name>
<dbReference type="CDD" id="cd07564">
    <property type="entry name" value="nitrilases_CHs"/>
    <property type="match status" value="1"/>
</dbReference>
<dbReference type="OrthoDB" id="9803803at2"/>
<evidence type="ECO:0000313" key="4">
    <source>
        <dbReference type="EMBL" id="RCK50260.1"/>
    </source>
</evidence>
<dbReference type="InterPro" id="IPR003010">
    <property type="entry name" value="C-N_Hydrolase"/>
</dbReference>
<dbReference type="PROSITE" id="PS50263">
    <property type="entry name" value="CN_HYDROLASE"/>
    <property type="match status" value="1"/>
</dbReference>
<dbReference type="GO" id="GO:0000257">
    <property type="term" value="F:nitrilase activity"/>
    <property type="evidence" value="ECO:0007669"/>
    <property type="project" value="UniProtKB-ARBA"/>
</dbReference>
<dbReference type="Pfam" id="PF00795">
    <property type="entry name" value="CN_hydrolase"/>
    <property type="match status" value="1"/>
</dbReference>
<dbReference type="SUPFAM" id="SSF56317">
    <property type="entry name" value="Carbon-nitrogen hydrolase"/>
    <property type="match status" value="1"/>
</dbReference>
<feature type="region of interest" description="Disordered" evidence="2">
    <location>
        <begin position="315"/>
        <end position="336"/>
    </location>
</feature>
<dbReference type="InterPro" id="IPR000132">
    <property type="entry name" value="Nitrilase/CN_hydratase_CS"/>
</dbReference>
<dbReference type="Proteomes" id="UP000252517">
    <property type="component" value="Unassembled WGS sequence"/>
</dbReference>
<accession>A0A367XAT5</accession>
<dbReference type="InterPro" id="IPR036526">
    <property type="entry name" value="C-N_Hydrolase_sf"/>
</dbReference>
<organism evidence="4 5">
    <name type="scientific">Thalassospira profundimaris</name>
    <dbReference type="NCBI Taxonomy" id="502049"/>
    <lineage>
        <taxon>Bacteria</taxon>
        <taxon>Pseudomonadati</taxon>
        <taxon>Pseudomonadota</taxon>
        <taxon>Alphaproteobacteria</taxon>
        <taxon>Rhodospirillales</taxon>
        <taxon>Thalassospiraceae</taxon>
        <taxon>Thalassospira</taxon>
    </lineage>
</organism>
<dbReference type="RefSeq" id="WP_114088476.1">
    <property type="nucleotide sequence ID" value="NZ_JPWH01000008.1"/>
</dbReference>
<comment type="similarity">
    <text evidence="1">Belongs to the carbon-nitrogen hydrolase superfamily. Nitrilase family.</text>
</comment>